<reference evidence="2 3" key="1">
    <citation type="journal article" date="2019" name="New Phytol.">
        <title>Comparative genomics reveals unique wood-decay strategies and fruiting body development in the Schizophyllaceae.</title>
        <authorList>
            <person name="Almasi E."/>
            <person name="Sahu N."/>
            <person name="Krizsan K."/>
            <person name="Balint B."/>
            <person name="Kovacs G.M."/>
            <person name="Kiss B."/>
            <person name="Cseklye J."/>
            <person name="Drula E."/>
            <person name="Henrissat B."/>
            <person name="Nagy I."/>
            <person name="Chovatia M."/>
            <person name="Adam C."/>
            <person name="LaButti K."/>
            <person name="Lipzen A."/>
            <person name="Riley R."/>
            <person name="Grigoriev I.V."/>
            <person name="Nagy L.G."/>
        </authorList>
    </citation>
    <scope>NUCLEOTIDE SEQUENCE [LARGE SCALE GENOMIC DNA]</scope>
    <source>
        <strain evidence="2 3">NL-1724</strain>
    </source>
</reference>
<comment type="caution">
    <text evidence="2">The sequence shown here is derived from an EMBL/GenBank/DDBJ whole genome shotgun (WGS) entry which is preliminary data.</text>
</comment>
<proteinExistence type="predicted"/>
<keyword evidence="3" id="KW-1185">Reference proteome</keyword>
<dbReference type="Proteomes" id="UP000320762">
    <property type="component" value="Unassembled WGS sequence"/>
</dbReference>
<name>A0A550CRA0_9AGAR</name>
<dbReference type="AlphaFoldDB" id="A0A550CRA0"/>
<evidence type="ECO:0000313" key="3">
    <source>
        <dbReference type="Proteomes" id="UP000320762"/>
    </source>
</evidence>
<accession>A0A550CRA0</accession>
<protein>
    <submittedName>
        <fullName evidence="2">Uncharacterized protein</fullName>
    </submittedName>
</protein>
<feature type="region of interest" description="Disordered" evidence="1">
    <location>
        <begin position="1"/>
        <end position="95"/>
    </location>
</feature>
<organism evidence="2 3">
    <name type="scientific">Schizophyllum amplum</name>
    <dbReference type="NCBI Taxonomy" id="97359"/>
    <lineage>
        <taxon>Eukaryota</taxon>
        <taxon>Fungi</taxon>
        <taxon>Dikarya</taxon>
        <taxon>Basidiomycota</taxon>
        <taxon>Agaricomycotina</taxon>
        <taxon>Agaricomycetes</taxon>
        <taxon>Agaricomycetidae</taxon>
        <taxon>Agaricales</taxon>
        <taxon>Schizophyllaceae</taxon>
        <taxon>Schizophyllum</taxon>
    </lineage>
</organism>
<feature type="compositionally biased region" description="Polar residues" evidence="1">
    <location>
        <begin position="1"/>
        <end position="11"/>
    </location>
</feature>
<feature type="compositionally biased region" description="Polar residues" evidence="1">
    <location>
        <begin position="81"/>
        <end position="90"/>
    </location>
</feature>
<evidence type="ECO:0000313" key="2">
    <source>
        <dbReference type="EMBL" id="TRM67269.1"/>
    </source>
</evidence>
<gene>
    <name evidence="2" type="ORF">BD626DRAFT_566279</name>
</gene>
<dbReference type="EMBL" id="VDMD01000003">
    <property type="protein sequence ID" value="TRM67269.1"/>
    <property type="molecule type" value="Genomic_DNA"/>
</dbReference>
<feature type="compositionally biased region" description="Polar residues" evidence="1">
    <location>
        <begin position="54"/>
        <end position="65"/>
    </location>
</feature>
<evidence type="ECO:0000256" key="1">
    <source>
        <dbReference type="SAM" id="MobiDB-lite"/>
    </source>
</evidence>
<sequence>MAQTPQPNNPTAPRRGALAYILNPPTSEADLPGRSSRTYQGVPSRTAYVPGGDNSRTAPVQQSYGAVNPTGGRGRDAQAPPAQTQQNMDQQGRPPAVMLPGGLPVPSASLSAPRPSTNHRVHLFRTSVGVVQYIYVGSAPRGGRNVLERVEDMSVDTRIQSFGPYNIVCAGCNKSLSTRNGRRGKYYNDRVDAWANHHCRSFRDWKDPASPSNLTPEMAAEFARSRMVSRDDALADLVEQTQIERVYY</sequence>